<organism evidence="1 2">
    <name type="scientific">Hibiscus sabdariffa</name>
    <name type="common">roselle</name>
    <dbReference type="NCBI Taxonomy" id="183260"/>
    <lineage>
        <taxon>Eukaryota</taxon>
        <taxon>Viridiplantae</taxon>
        <taxon>Streptophyta</taxon>
        <taxon>Embryophyta</taxon>
        <taxon>Tracheophyta</taxon>
        <taxon>Spermatophyta</taxon>
        <taxon>Magnoliopsida</taxon>
        <taxon>eudicotyledons</taxon>
        <taxon>Gunneridae</taxon>
        <taxon>Pentapetalae</taxon>
        <taxon>rosids</taxon>
        <taxon>malvids</taxon>
        <taxon>Malvales</taxon>
        <taxon>Malvaceae</taxon>
        <taxon>Malvoideae</taxon>
        <taxon>Hibiscus</taxon>
    </lineage>
</organism>
<proteinExistence type="predicted"/>
<protein>
    <submittedName>
        <fullName evidence="1">Uncharacterized protein</fullName>
    </submittedName>
</protein>
<name>A0ABR2F0C1_9ROSI</name>
<keyword evidence="2" id="KW-1185">Reference proteome</keyword>
<sequence>MLFINNSRSYSWFTFDLISKVRLVPKIAKTLKGKVVFGAQARGVRKIFKQLFGGGEEEKLLKEGMSVLSINKSRSYRWIAFHLISKGGLLE</sequence>
<evidence type="ECO:0000313" key="1">
    <source>
        <dbReference type="EMBL" id="KAK8568415.1"/>
    </source>
</evidence>
<accession>A0ABR2F0C1</accession>
<comment type="caution">
    <text evidence="1">The sequence shown here is derived from an EMBL/GenBank/DDBJ whole genome shotgun (WGS) entry which is preliminary data.</text>
</comment>
<dbReference type="EMBL" id="JBBPBM010000009">
    <property type="protein sequence ID" value="KAK8568415.1"/>
    <property type="molecule type" value="Genomic_DNA"/>
</dbReference>
<gene>
    <name evidence="1" type="ORF">V6N12_006968</name>
</gene>
<dbReference type="Proteomes" id="UP001472677">
    <property type="component" value="Unassembled WGS sequence"/>
</dbReference>
<reference evidence="1 2" key="1">
    <citation type="journal article" date="2024" name="G3 (Bethesda)">
        <title>Genome assembly of Hibiscus sabdariffa L. provides insights into metabolisms of medicinal natural products.</title>
        <authorList>
            <person name="Kim T."/>
        </authorList>
    </citation>
    <scope>NUCLEOTIDE SEQUENCE [LARGE SCALE GENOMIC DNA]</scope>
    <source>
        <strain evidence="1">TK-2024</strain>
        <tissue evidence="1">Old leaves</tissue>
    </source>
</reference>
<evidence type="ECO:0000313" key="2">
    <source>
        <dbReference type="Proteomes" id="UP001472677"/>
    </source>
</evidence>